<dbReference type="PANTHER" id="PTHR33112:SF10">
    <property type="entry name" value="TOL"/>
    <property type="match status" value="1"/>
</dbReference>
<sequence>MDPPDFCPNCYDVLQITPLPGLVNVTVSGVSISPQAWEDIRQSGLNCPICREIRHSYLEEYPETPYNAGQMNVNYLALRVLRTGGRVGDKSRFACLELCWEAPISGFSDSRMQLRLWADEGTPASASFVDSPPLGSRTLIQLGTYVAEQLEECTKYHVSTCPQSAFEGKVMDEKELESPTRLLAVIDLPKGLYVKLVETFNAKGIYRYCALSYPWGPETKRPLRTLWGNIEEMMAGVPADSLPQLFHDAILVAKAAGITYLWVDSLCIIQDDKDDWTREAERMGSVYQNARLVIAAASSQDSTDRLDKTERPQSRTYRLPFQESNTTSDGIFKVSLLPKTTRVINDYLSGPLRTRAWPFQEWYLASRVAFFTKWGIYWKCKDDSSGRWDEQGVLADLFLYAGLGWLHLLSEYSSKHLTHPSDRLFALQGIVQLMQKSRKDRYHLGVWEEGLSQQLIWNMSGDIRPGSCIGDLPSWSWAETGGTKFWPTTYVGNFHDFCHSSTALGKRSTELTDTHIIRSSGNLLQLGIIPFPIRECCWENNWSPAINLAFSLEQSLFIREYIDFDQPNEGIRQHLIIDHEKPDDILGIASFDRYDPPHRIKCLILGWTDRHERDPFYLADGSGSSEDDTYDTIDFDDNHNDGHRDKGHGQQGEGDEDSNTEEHDTEEDESAEDETEEDDGHEFDSEGDDGGSNVDKFKEQDMSMHCSEECADEHSCFDSTDFAMCKKVYWALIVEPVDQSSTKLRRIGIACLYPHALDLLAKTEYKTYELV</sequence>
<reference evidence="3" key="2">
    <citation type="submission" date="2023-05" db="EMBL/GenBank/DDBJ databases">
        <authorList>
            <consortium name="Lawrence Berkeley National Laboratory"/>
            <person name="Steindorff A."/>
            <person name="Hensen N."/>
            <person name="Bonometti L."/>
            <person name="Westerberg I."/>
            <person name="Brannstrom I.O."/>
            <person name="Guillou S."/>
            <person name="Cros-Aarteil S."/>
            <person name="Calhoun S."/>
            <person name="Haridas S."/>
            <person name="Kuo A."/>
            <person name="Mondo S."/>
            <person name="Pangilinan J."/>
            <person name="Riley R."/>
            <person name="Labutti K."/>
            <person name="Andreopoulos B."/>
            <person name="Lipzen A."/>
            <person name="Chen C."/>
            <person name="Yanf M."/>
            <person name="Daum C."/>
            <person name="Ng V."/>
            <person name="Clum A."/>
            <person name="Ohm R."/>
            <person name="Martin F."/>
            <person name="Silar P."/>
            <person name="Natvig D."/>
            <person name="Lalanne C."/>
            <person name="Gautier V."/>
            <person name="Ament-Velasquez S.L."/>
            <person name="Kruys A."/>
            <person name="Hutchinson M.I."/>
            <person name="Powell A.J."/>
            <person name="Barry K."/>
            <person name="Miller A.N."/>
            <person name="Grigoriev I.V."/>
            <person name="Debuchy R."/>
            <person name="Gladieux P."/>
            <person name="Thoren M.H."/>
            <person name="Johannesson H."/>
        </authorList>
    </citation>
    <scope>NUCLEOTIDE SEQUENCE</scope>
    <source>
        <strain evidence="3">CBS 315.58</strain>
    </source>
</reference>
<dbReference type="AlphaFoldDB" id="A0AAN6XS56"/>
<dbReference type="InterPro" id="IPR010730">
    <property type="entry name" value="HET"/>
</dbReference>
<name>A0AAN6XS56_9PEZI</name>
<evidence type="ECO:0000313" key="4">
    <source>
        <dbReference type="Proteomes" id="UP001303160"/>
    </source>
</evidence>
<feature type="region of interest" description="Disordered" evidence="1">
    <location>
        <begin position="618"/>
        <end position="696"/>
    </location>
</feature>
<evidence type="ECO:0000313" key="3">
    <source>
        <dbReference type="EMBL" id="KAK4205558.1"/>
    </source>
</evidence>
<organism evidence="3 4">
    <name type="scientific">Triangularia verruculosa</name>
    <dbReference type="NCBI Taxonomy" id="2587418"/>
    <lineage>
        <taxon>Eukaryota</taxon>
        <taxon>Fungi</taxon>
        <taxon>Dikarya</taxon>
        <taxon>Ascomycota</taxon>
        <taxon>Pezizomycotina</taxon>
        <taxon>Sordariomycetes</taxon>
        <taxon>Sordariomycetidae</taxon>
        <taxon>Sordariales</taxon>
        <taxon>Podosporaceae</taxon>
        <taxon>Triangularia</taxon>
    </lineage>
</organism>
<feature type="compositionally biased region" description="Acidic residues" evidence="1">
    <location>
        <begin position="625"/>
        <end position="635"/>
    </location>
</feature>
<feature type="domain" description="Heterokaryon incompatibility" evidence="2">
    <location>
        <begin position="208"/>
        <end position="361"/>
    </location>
</feature>
<dbReference type="EMBL" id="MU863876">
    <property type="protein sequence ID" value="KAK4205558.1"/>
    <property type="molecule type" value="Genomic_DNA"/>
</dbReference>
<reference evidence="3" key="1">
    <citation type="journal article" date="2023" name="Mol. Phylogenet. Evol.">
        <title>Genome-scale phylogeny and comparative genomics of the fungal order Sordariales.</title>
        <authorList>
            <person name="Hensen N."/>
            <person name="Bonometti L."/>
            <person name="Westerberg I."/>
            <person name="Brannstrom I.O."/>
            <person name="Guillou S."/>
            <person name="Cros-Aarteil S."/>
            <person name="Calhoun S."/>
            <person name="Haridas S."/>
            <person name="Kuo A."/>
            <person name="Mondo S."/>
            <person name="Pangilinan J."/>
            <person name="Riley R."/>
            <person name="LaButti K."/>
            <person name="Andreopoulos B."/>
            <person name="Lipzen A."/>
            <person name="Chen C."/>
            <person name="Yan M."/>
            <person name="Daum C."/>
            <person name="Ng V."/>
            <person name="Clum A."/>
            <person name="Steindorff A."/>
            <person name="Ohm R.A."/>
            <person name="Martin F."/>
            <person name="Silar P."/>
            <person name="Natvig D.O."/>
            <person name="Lalanne C."/>
            <person name="Gautier V."/>
            <person name="Ament-Velasquez S.L."/>
            <person name="Kruys A."/>
            <person name="Hutchinson M.I."/>
            <person name="Powell A.J."/>
            <person name="Barry K."/>
            <person name="Miller A.N."/>
            <person name="Grigoriev I.V."/>
            <person name="Debuchy R."/>
            <person name="Gladieux P."/>
            <person name="Hiltunen Thoren M."/>
            <person name="Johannesson H."/>
        </authorList>
    </citation>
    <scope>NUCLEOTIDE SEQUENCE</scope>
    <source>
        <strain evidence="3">CBS 315.58</strain>
    </source>
</reference>
<dbReference type="PANTHER" id="PTHR33112">
    <property type="entry name" value="DOMAIN PROTEIN, PUTATIVE-RELATED"/>
    <property type="match status" value="1"/>
</dbReference>
<proteinExistence type="predicted"/>
<evidence type="ECO:0000259" key="2">
    <source>
        <dbReference type="Pfam" id="PF06985"/>
    </source>
</evidence>
<dbReference type="Proteomes" id="UP001303160">
    <property type="component" value="Unassembled WGS sequence"/>
</dbReference>
<evidence type="ECO:0000256" key="1">
    <source>
        <dbReference type="SAM" id="MobiDB-lite"/>
    </source>
</evidence>
<feature type="compositionally biased region" description="Basic and acidic residues" evidence="1">
    <location>
        <begin position="636"/>
        <end position="648"/>
    </location>
</feature>
<dbReference type="Pfam" id="PF06985">
    <property type="entry name" value="HET"/>
    <property type="match status" value="1"/>
</dbReference>
<accession>A0AAN6XS56</accession>
<gene>
    <name evidence="3" type="ORF">QBC40DRAFT_36726</name>
</gene>
<comment type="caution">
    <text evidence="3">The sequence shown here is derived from an EMBL/GenBank/DDBJ whole genome shotgun (WGS) entry which is preliminary data.</text>
</comment>
<feature type="compositionally biased region" description="Acidic residues" evidence="1">
    <location>
        <begin position="653"/>
        <end position="689"/>
    </location>
</feature>
<protein>
    <submittedName>
        <fullName evidence="3">Heterokaryon incompatibility protein-domain-containing protein</fullName>
    </submittedName>
</protein>
<keyword evidence="4" id="KW-1185">Reference proteome</keyword>